<evidence type="ECO:0000256" key="9">
    <source>
        <dbReference type="RuleBase" id="RU004474"/>
    </source>
</evidence>
<comment type="pathway">
    <text evidence="1 8">Cofactor biosynthesis; tetrahydrofolate biosynthesis; 5,6,7,8-tetrahydrofolate from 7,8-dihydrofolate: step 1/1.</text>
</comment>
<keyword evidence="4 8" id="KW-0554">One-carbon metabolism</keyword>
<evidence type="ECO:0000256" key="8">
    <source>
        <dbReference type="PIRNR" id="PIRNR000194"/>
    </source>
</evidence>
<dbReference type="PROSITE" id="PS51330">
    <property type="entry name" value="DHFR_2"/>
    <property type="match status" value="1"/>
</dbReference>
<keyword evidence="12" id="KW-1185">Reference proteome</keyword>
<dbReference type="GO" id="GO:0046655">
    <property type="term" value="P:folic acid metabolic process"/>
    <property type="evidence" value="ECO:0007669"/>
    <property type="project" value="TreeGrafter"/>
</dbReference>
<dbReference type="InterPro" id="IPR017925">
    <property type="entry name" value="DHFR_CS"/>
</dbReference>
<name>A0A923HLA7_9BURK</name>
<organism evidence="11 12">
    <name type="scientific">Undibacterium jejuense</name>
    <dbReference type="NCBI Taxonomy" id="1344949"/>
    <lineage>
        <taxon>Bacteria</taxon>
        <taxon>Pseudomonadati</taxon>
        <taxon>Pseudomonadota</taxon>
        <taxon>Betaproteobacteria</taxon>
        <taxon>Burkholderiales</taxon>
        <taxon>Oxalobacteraceae</taxon>
        <taxon>Undibacterium</taxon>
    </lineage>
</organism>
<dbReference type="InterPro" id="IPR024072">
    <property type="entry name" value="DHFR-like_dom_sf"/>
</dbReference>
<reference evidence="11" key="1">
    <citation type="submission" date="2020-08" db="EMBL/GenBank/DDBJ databases">
        <title>Novel species isolated from subtropical streams in China.</title>
        <authorList>
            <person name="Lu H."/>
        </authorList>
    </citation>
    <scope>NUCLEOTIDE SEQUENCE</scope>
    <source>
        <strain evidence="11">KACC 12607</strain>
    </source>
</reference>
<dbReference type="PIRSF" id="PIRSF000194">
    <property type="entry name" value="DHFR"/>
    <property type="match status" value="1"/>
</dbReference>
<dbReference type="Proteomes" id="UP000634011">
    <property type="component" value="Unassembled WGS sequence"/>
</dbReference>
<dbReference type="GO" id="GO:0070401">
    <property type="term" value="F:NADP+ binding"/>
    <property type="evidence" value="ECO:0007669"/>
    <property type="project" value="UniProtKB-ARBA"/>
</dbReference>
<evidence type="ECO:0000256" key="7">
    <source>
        <dbReference type="ARBA" id="ARBA00025067"/>
    </source>
</evidence>
<dbReference type="Pfam" id="PF00186">
    <property type="entry name" value="DHFR_1"/>
    <property type="match status" value="1"/>
</dbReference>
<dbReference type="InterPro" id="IPR001796">
    <property type="entry name" value="DHFR_dom"/>
</dbReference>
<comment type="function">
    <text evidence="7 8">Key enzyme in folate metabolism. Catalyzes an essential reaction for de novo glycine and purine synthesis, and for DNA precursor synthesis.</text>
</comment>
<evidence type="ECO:0000256" key="6">
    <source>
        <dbReference type="ARBA" id="ARBA00023002"/>
    </source>
</evidence>
<dbReference type="EC" id="1.5.1.3" evidence="3 8"/>
<evidence type="ECO:0000313" key="12">
    <source>
        <dbReference type="Proteomes" id="UP000634011"/>
    </source>
</evidence>
<dbReference type="CDD" id="cd00209">
    <property type="entry name" value="DHFR"/>
    <property type="match status" value="1"/>
</dbReference>
<comment type="catalytic activity">
    <reaction evidence="8">
        <text>(6S)-5,6,7,8-tetrahydrofolate + NADP(+) = 7,8-dihydrofolate + NADPH + H(+)</text>
        <dbReference type="Rhea" id="RHEA:15009"/>
        <dbReference type="ChEBI" id="CHEBI:15378"/>
        <dbReference type="ChEBI" id="CHEBI:57451"/>
        <dbReference type="ChEBI" id="CHEBI:57453"/>
        <dbReference type="ChEBI" id="CHEBI:57783"/>
        <dbReference type="ChEBI" id="CHEBI:58349"/>
        <dbReference type="EC" id="1.5.1.3"/>
    </reaction>
</comment>
<evidence type="ECO:0000256" key="1">
    <source>
        <dbReference type="ARBA" id="ARBA00004903"/>
    </source>
</evidence>
<dbReference type="GO" id="GO:0005829">
    <property type="term" value="C:cytosol"/>
    <property type="evidence" value="ECO:0007669"/>
    <property type="project" value="TreeGrafter"/>
</dbReference>
<dbReference type="PRINTS" id="PR00070">
    <property type="entry name" value="DHFR"/>
</dbReference>
<dbReference type="RefSeq" id="WP_186910724.1">
    <property type="nucleotide sequence ID" value="NZ_JACOFV010000001.1"/>
</dbReference>
<gene>
    <name evidence="11" type="ORF">H8K32_01700</name>
</gene>
<dbReference type="PANTHER" id="PTHR48069:SF3">
    <property type="entry name" value="DIHYDROFOLATE REDUCTASE"/>
    <property type="match status" value="1"/>
</dbReference>
<dbReference type="PANTHER" id="PTHR48069">
    <property type="entry name" value="DIHYDROFOLATE REDUCTASE"/>
    <property type="match status" value="1"/>
</dbReference>
<dbReference type="EMBL" id="JACOFV010000001">
    <property type="protein sequence ID" value="MBC3860798.1"/>
    <property type="molecule type" value="Genomic_DNA"/>
</dbReference>
<dbReference type="InterPro" id="IPR012259">
    <property type="entry name" value="DHFR"/>
</dbReference>
<evidence type="ECO:0000256" key="3">
    <source>
        <dbReference type="ARBA" id="ARBA00012856"/>
    </source>
</evidence>
<dbReference type="PROSITE" id="PS00075">
    <property type="entry name" value="DHFR_1"/>
    <property type="match status" value="1"/>
</dbReference>
<dbReference type="GO" id="GO:0004146">
    <property type="term" value="F:dihydrofolate reductase activity"/>
    <property type="evidence" value="ECO:0007669"/>
    <property type="project" value="UniProtKB-EC"/>
</dbReference>
<accession>A0A923HLA7</accession>
<dbReference type="AlphaFoldDB" id="A0A923HLA7"/>
<evidence type="ECO:0000259" key="10">
    <source>
        <dbReference type="PROSITE" id="PS51330"/>
    </source>
</evidence>
<proteinExistence type="inferred from homology"/>
<protein>
    <recommendedName>
        <fullName evidence="3 8">Dihydrofolate reductase</fullName>
        <ecNumber evidence="3 8">1.5.1.3</ecNumber>
    </recommendedName>
</protein>
<dbReference type="SUPFAM" id="SSF53597">
    <property type="entry name" value="Dihydrofolate reductase-like"/>
    <property type="match status" value="1"/>
</dbReference>
<keyword evidence="6 8" id="KW-0560">Oxidoreductase</keyword>
<evidence type="ECO:0000256" key="5">
    <source>
        <dbReference type="ARBA" id="ARBA00022857"/>
    </source>
</evidence>
<comment type="similarity">
    <text evidence="2 8 9">Belongs to the dihydrofolate reductase family.</text>
</comment>
<dbReference type="FunFam" id="3.40.430.10:FF:000001">
    <property type="entry name" value="Dihydrofolate reductase"/>
    <property type="match status" value="1"/>
</dbReference>
<comment type="caution">
    <text evidence="11">The sequence shown here is derived from an EMBL/GenBank/DDBJ whole genome shotgun (WGS) entry which is preliminary data.</text>
</comment>
<dbReference type="GO" id="GO:0006730">
    <property type="term" value="P:one-carbon metabolic process"/>
    <property type="evidence" value="ECO:0007669"/>
    <property type="project" value="UniProtKB-KW"/>
</dbReference>
<evidence type="ECO:0000256" key="2">
    <source>
        <dbReference type="ARBA" id="ARBA00009539"/>
    </source>
</evidence>
<evidence type="ECO:0000313" key="11">
    <source>
        <dbReference type="EMBL" id="MBC3860798.1"/>
    </source>
</evidence>
<dbReference type="Gene3D" id="3.40.430.10">
    <property type="entry name" value="Dihydrofolate Reductase, subunit A"/>
    <property type="match status" value="1"/>
</dbReference>
<keyword evidence="5 8" id="KW-0521">NADP</keyword>
<dbReference type="GO" id="GO:0046452">
    <property type="term" value="P:dihydrofolate metabolic process"/>
    <property type="evidence" value="ECO:0007669"/>
    <property type="project" value="TreeGrafter"/>
</dbReference>
<sequence>MTSLSIIVAIDKQRGIGINNSLPWHLPEDLAHFKKSTSGHPIIMGRNTYESIGRPLPNRRNIVITRNPEWHHDGIEIVNSLEQAQSVVKNEDAFIIGGAQIYLQAMTMADSLLVTEIDQEYPCDAFFPAIDTKYWQEVAREKHYSEAQNLHYAFVTYKKI</sequence>
<dbReference type="GO" id="GO:0046654">
    <property type="term" value="P:tetrahydrofolate biosynthetic process"/>
    <property type="evidence" value="ECO:0007669"/>
    <property type="project" value="InterPro"/>
</dbReference>
<evidence type="ECO:0000256" key="4">
    <source>
        <dbReference type="ARBA" id="ARBA00022563"/>
    </source>
</evidence>
<feature type="domain" description="DHFR" evidence="10">
    <location>
        <begin position="3"/>
        <end position="159"/>
    </location>
</feature>